<evidence type="ECO:0000256" key="5">
    <source>
        <dbReference type="ARBA" id="ARBA00023136"/>
    </source>
</evidence>
<evidence type="ECO:0000256" key="2">
    <source>
        <dbReference type="ARBA" id="ARBA00022679"/>
    </source>
</evidence>
<comment type="subcellular location">
    <subcellularLocation>
        <location evidence="1">Membrane</location>
        <topology evidence="1">Multi-pass membrane protein</topology>
    </subcellularLocation>
</comment>
<feature type="transmembrane region" description="Helical" evidence="7">
    <location>
        <begin position="20"/>
        <end position="41"/>
    </location>
</feature>
<dbReference type="Proteomes" id="UP001153636">
    <property type="component" value="Chromosome 1"/>
</dbReference>
<feature type="transmembrane region" description="Helical" evidence="7">
    <location>
        <begin position="166"/>
        <end position="184"/>
    </location>
</feature>
<evidence type="ECO:0000256" key="1">
    <source>
        <dbReference type="ARBA" id="ARBA00004141"/>
    </source>
</evidence>
<organism evidence="9 10">
    <name type="scientific">Psylliodes chrysocephalus</name>
    <dbReference type="NCBI Taxonomy" id="3402493"/>
    <lineage>
        <taxon>Eukaryota</taxon>
        <taxon>Metazoa</taxon>
        <taxon>Ecdysozoa</taxon>
        <taxon>Arthropoda</taxon>
        <taxon>Hexapoda</taxon>
        <taxon>Insecta</taxon>
        <taxon>Pterygota</taxon>
        <taxon>Neoptera</taxon>
        <taxon>Endopterygota</taxon>
        <taxon>Coleoptera</taxon>
        <taxon>Polyphaga</taxon>
        <taxon>Cucujiformia</taxon>
        <taxon>Chrysomeloidea</taxon>
        <taxon>Chrysomelidae</taxon>
        <taxon>Galerucinae</taxon>
        <taxon>Alticini</taxon>
        <taxon>Psylliodes</taxon>
    </lineage>
</organism>
<evidence type="ECO:0000259" key="8">
    <source>
        <dbReference type="Pfam" id="PF01529"/>
    </source>
</evidence>
<dbReference type="PROSITE" id="PS50216">
    <property type="entry name" value="DHHC"/>
    <property type="match status" value="1"/>
</dbReference>
<evidence type="ECO:0000256" key="7">
    <source>
        <dbReference type="RuleBase" id="RU079119"/>
    </source>
</evidence>
<keyword evidence="2 7" id="KW-0808">Transferase</keyword>
<keyword evidence="4 7" id="KW-1133">Transmembrane helix</keyword>
<proteinExistence type="inferred from homology"/>
<gene>
    <name evidence="9" type="ORF">PSYICH_LOCUS167</name>
</gene>
<keyword evidence="10" id="KW-1185">Reference proteome</keyword>
<sequence>MILRTDIFPKCPRDTIITCLLLLLIPTGYYFQLFVVIPAYHEIWSPAYYFHFILMNFLLFNVCTNLIGTVFVDTSIKGLLVTSKSKPGWRYCTECQSYAPPRSWHCKTCKICIRQRDHHCIFTSCCIGLENQRYYLVFVSYMFISELICAYYSIYYLKDYLIDDFSTSSILKFIFPVCSMFFEFNTKQLQLVFIKLIFTGMLGNGILLHFHIGLMFRNLLTYERNSKSKCDRGKLYNTKVALGERWYLVWIAPWIVSNTPSEAIYCDHFETTKDT</sequence>
<comment type="catalytic activity">
    <reaction evidence="7">
        <text>L-cysteinyl-[protein] + hexadecanoyl-CoA = S-hexadecanoyl-L-cysteinyl-[protein] + CoA</text>
        <dbReference type="Rhea" id="RHEA:36683"/>
        <dbReference type="Rhea" id="RHEA-COMP:10131"/>
        <dbReference type="Rhea" id="RHEA-COMP:11032"/>
        <dbReference type="ChEBI" id="CHEBI:29950"/>
        <dbReference type="ChEBI" id="CHEBI:57287"/>
        <dbReference type="ChEBI" id="CHEBI:57379"/>
        <dbReference type="ChEBI" id="CHEBI:74151"/>
        <dbReference type="EC" id="2.3.1.225"/>
    </reaction>
</comment>
<reference evidence="9" key="1">
    <citation type="submission" date="2022-01" db="EMBL/GenBank/DDBJ databases">
        <authorList>
            <person name="King R."/>
        </authorList>
    </citation>
    <scope>NUCLEOTIDE SEQUENCE</scope>
</reference>
<feature type="transmembrane region" description="Helical" evidence="7">
    <location>
        <begin position="196"/>
        <end position="216"/>
    </location>
</feature>
<evidence type="ECO:0000256" key="3">
    <source>
        <dbReference type="ARBA" id="ARBA00022692"/>
    </source>
</evidence>
<keyword evidence="6 7" id="KW-0012">Acyltransferase</keyword>
<evidence type="ECO:0000313" key="9">
    <source>
        <dbReference type="EMBL" id="CAH1098977.1"/>
    </source>
</evidence>
<dbReference type="AlphaFoldDB" id="A0A9P0G6W6"/>
<dbReference type="Pfam" id="PF01529">
    <property type="entry name" value="DHHC"/>
    <property type="match status" value="1"/>
</dbReference>
<evidence type="ECO:0000256" key="6">
    <source>
        <dbReference type="ARBA" id="ARBA00023315"/>
    </source>
</evidence>
<feature type="domain" description="Palmitoyltransferase DHHC" evidence="8">
    <location>
        <begin position="88"/>
        <end position="226"/>
    </location>
</feature>
<evidence type="ECO:0000256" key="4">
    <source>
        <dbReference type="ARBA" id="ARBA00022989"/>
    </source>
</evidence>
<dbReference type="InterPro" id="IPR001594">
    <property type="entry name" value="Palmitoyltrfase_DHHC"/>
</dbReference>
<name>A0A9P0G6W6_9CUCU</name>
<dbReference type="PANTHER" id="PTHR12246">
    <property type="entry name" value="PALMITOYLTRANSFERASE ZDHHC16"/>
    <property type="match status" value="1"/>
</dbReference>
<dbReference type="GO" id="GO:0016020">
    <property type="term" value="C:membrane"/>
    <property type="evidence" value="ECO:0007669"/>
    <property type="project" value="UniProtKB-SubCell"/>
</dbReference>
<accession>A0A9P0G6W6</accession>
<comment type="similarity">
    <text evidence="7">Belongs to the DHHC palmitoyltransferase family.</text>
</comment>
<dbReference type="OrthoDB" id="302728at2759"/>
<feature type="transmembrane region" description="Helical" evidence="7">
    <location>
        <begin position="47"/>
        <end position="72"/>
    </location>
</feature>
<protein>
    <recommendedName>
        <fullName evidence="7">Palmitoyltransferase</fullName>
        <ecNumber evidence="7">2.3.1.225</ecNumber>
    </recommendedName>
</protein>
<keyword evidence="5 7" id="KW-0472">Membrane</keyword>
<dbReference type="InterPro" id="IPR039859">
    <property type="entry name" value="PFA4/ZDH16/20/ERF2-like"/>
</dbReference>
<comment type="domain">
    <text evidence="7">The DHHC domain is required for palmitoyltransferase activity.</text>
</comment>
<feature type="transmembrane region" description="Helical" evidence="7">
    <location>
        <begin position="134"/>
        <end position="154"/>
    </location>
</feature>
<dbReference type="GO" id="GO:0019706">
    <property type="term" value="F:protein-cysteine S-palmitoyltransferase activity"/>
    <property type="evidence" value="ECO:0007669"/>
    <property type="project" value="UniProtKB-EC"/>
</dbReference>
<dbReference type="EMBL" id="OV651813">
    <property type="protein sequence ID" value="CAH1098977.1"/>
    <property type="molecule type" value="Genomic_DNA"/>
</dbReference>
<dbReference type="EC" id="2.3.1.225" evidence="7"/>
<evidence type="ECO:0000313" key="10">
    <source>
        <dbReference type="Proteomes" id="UP001153636"/>
    </source>
</evidence>
<keyword evidence="3 7" id="KW-0812">Transmembrane</keyword>